<dbReference type="PROSITE" id="PS50977">
    <property type="entry name" value="HTH_TETR_2"/>
    <property type="match status" value="1"/>
</dbReference>
<dbReference type="Pfam" id="PF00440">
    <property type="entry name" value="TetR_N"/>
    <property type="match status" value="1"/>
</dbReference>
<keyword evidence="1 2" id="KW-0238">DNA-binding</keyword>
<dbReference type="RefSeq" id="WP_092407406.1">
    <property type="nucleotide sequence ID" value="NZ_FOVF01000011.1"/>
</dbReference>
<dbReference type="InterPro" id="IPR009057">
    <property type="entry name" value="Homeodomain-like_sf"/>
</dbReference>
<sequence>MKLSRGDWLAHGMDVLAKEGFDALKADLLAKSLGVSRGSFYWHFKDIRAFHAALIEEWHQRATQQVIDWLEQGAEESRRLNALVQRAWTVSSRTERAVRAWATHNPEIASRIEAVDTQRIGYIADLLESAGLTPKQARARALFIASAYLGRIVLGDSRSAGLPAKELETIVELLQSGA</sequence>
<proteinExistence type="predicted"/>
<dbReference type="Gene3D" id="1.10.357.10">
    <property type="entry name" value="Tetracycline Repressor, domain 2"/>
    <property type="match status" value="1"/>
</dbReference>
<dbReference type="InterPro" id="IPR001647">
    <property type="entry name" value="HTH_TetR"/>
</dbReference>
<feature type="domain" description="HTH tetR-type" evidence="3">
    <location>
        <begin position="2"/>
        <end position="62"/>
    </location>
</feature>
<dbReference type="SUPFAM" id="SSF46689">
    <property type="entry name" value="Homeodomain-like"/>
    <property type="match status" value="1"/>
</dbReference>
<organism evidence="4 5">
    <name type="scientific">Dokdonella immobilis</name>
    <dbReference type="NCBI Taxonomy" id="578942"/>
    <lineage>
        <taxon>Bacteria</taxon>
        <taxon>Pseudomonadati</taxon>
        <taxon>Pseudomonadota</taxon>
        <taxon>Gammaproteobacteria</taxon>
        <taxon>Lysobacterales</taxon>
        <taxon>Rhodanobacteraceae</taxon>
        <taxon>Dokdonella</taxon>
    </lineage>
</organism>
<dbReference type="OrthoDB" id="4541465at2"/>
<accession>A0A1I4XQM1</accession>
<evidence type="ECO:0000313" key="4">
    <source>
        <dbReference type="EMBL" id="SFN27976.1"/>
    </source>
</evidence>
<feature type="DNA-binding region" description="H-T-H motif" evidence="2">
    <location>
        <begin position="25"/>
        <end position="44"/>
    </location>
</feature>
<gene>
    <name evidence="4" type="ORF">SAMN05216289_11147</name>
</gene>
<evidence type="ECO:0000313" key="5">
    <source>
        <dbReference type="Proteomes" id="UP000198575"/>
    </source>
</evidence>
<name>A0A1I4XQM1_9GAMM</name>
<evidence type="ECO:0000256" key="2">
    <source>
        <dbReference type="PROSITE-ProRule" id="PRU00335"/>
    </source>
</evidence>
<dbReference type="STRING" id="578942.SAMN05216289_11147"/>
<reference evidence="4 5" key="1">
    <citation type="submission" date="2016-10" db="EMBL/GenBank/DDBJ databases">
        <authorList>
            <person name="de Groot N.N."/>
        </authorList>
    </citation>
    <scope>NUCLEOTIDE SEQUENCE [LARGE SCALE GENOMIC DNA]</scope>
    <source>
        <strain evidence="4 5">CGMCC 1.7659</strain>
    </source>
</reference>
<dbReference type="Proteomes" id="UP000198575">
    <property type="component" value="Unassembled WGS sequence"/>
</dbReference>
<dbReference type="AlphaFoldDB" id="A0A1I4XQM1"/>
<keyword evidence="5" id="KW-1185">Reference proteome</keyword>
<dbReference type="GO" id="GO:0003677">
    <property type="term" value="F:DNA binding"/>
    <property type="evidence" value="ECO:0007669"/>
    <property type="project" value="UniProtKB-UniRule"/>
</dbReference>
<evidence type="ECO:0000256" key="1">
    <source>
        <dbReference type="ARBA" id="ARBA00023125"/>
    </source>
</evidence>
<dbReference type="EMBL" id="FOVF01000011">
    <property type="protein sequence ID" value="SFN27976.1"/>
    <property type="molecule type" value="Genomic_DNA"/>
</dbReference>
<protein>
    <submittedName>
        <fullName evidence="4">Transcriptional regulator, TetR family</fullName>
    </submittedName>
</protein>
<evidence type="ECO:0000259" key="3">
    <source>
        <dbReference type="PROSITE" id="PS50977"/>
    </source>
</evidence>